<feature type="compositionally biased region" description="Basic and acidic residues" evidence="1">
    <location>
        <begin position="182"/>
        <end position="194"/>
    </location>
</feature>
<feature type="compositionally biased region" description="Basic residues" evidence="1">
    <location>
        <begin position="14"/>
        <end position="27"/>
    </location>
</feature>
<dbReference type="EMBL" id="CP029192">
    <property type="protein sequence ID" value="QES34690.1"/>
    <property type="molecule type" value="Genomic_DNA"/>
</dbReference>
<feature type="compositionally biased region" description="Gly residues" evidence="1">
    <location>
        <begin position="60"/>
        <end position="84"/>
    </location>
</feature>
<dbReference type="AlphaFoldDB" id="A0A5P2BXH8"/>
<evidence type="ECO:0000313" key="2">
    <source>
        <dbReference type="EMBL" id="QES34690.1"/>
    </source>
</evidence>
<dbReference type="Proteomes" id="UP000322927">
    <property type="component" value="Chromosome"/>
</dbReference>
<evidence type="ECO:0000313" key="3">
    <source>
        <dbReference type="Proteomes" id="UP000322927"/>
    </source>
</evidence>
<dbReference type="InterPro" id="IPR036705">
    <property type="entry name" value="Ribosyl_crysJ1_sf"/>
</dbReference>
<gene>
    <name evidence="2" type="ORF">DEJ48_15895</name>
</gene>
<proteinExistence type="predicted"/>
<dbReference type="SUPFAM" id="SSF101478">
    <property type="entry name" value="ADP-ribosylglycohydrolase"/>
    <property type="match status" value="1"/>
</dbReference>
<evidence type="ECO:0000256" key="1">
    <source>
        <dbReference type="SAM" id="MobiDB-lite"/>
    </source>
</evidence>
<feature type="region of interest" description="Disordered" evidence="1">
    <location>
        <begin position="52"/>
        <end position="92"/>
    </location>
</feature>
<sequence>MGDSRALIGGQVRGHAHRRRSYHRRAPLRTGPPAGGAASARIDVPVHVLHGLAGRSGTPGRAGGVHRGGLGRVRGDAGRGGGGAGDRRGARSRGVGAAWTAERVLGAALYAFLASEAHPRHALRRASHTSGASAATAALAGAFAGAHRGPSGWPPEWVEAVKYGERLSRPWAAGGTAPDLPGPDRRKSPYDRSRTGSSVTATAMRSVQSDRVAPIRKQVGRTYLLILVTWPAPTVRPPSRMANFRPSSIATGWMSSTVISVLSPGMTISVPSGRVTTPVTSVVRK</sequence>
<reference evidence="2 3" key="1">
    <citation type="submission" date="2018-05" db="EMBL/GenBank/DDBJ databases">
        <title>Streptomyces venezuelae.</title>
        <authorList>
            <person name="Kim W."/>
            <person name="Lee N."/>
            <person name="Cho B.-K."/>
        </authorList>
    </citation>
    <scope>NUCLEOTIDE SEQUENCE [LARGE SCALE GENOMIC DNA]</scope>
    <source>
        <strain evidence="2 3">ATCC 14584</strain>
    </source>
</reference>
<feature type="region of interest" description="Disordered" evidence="1">
    <location>
        <begin position="1"/>
        <end position="39"/>
    </location>
</feature>
<feature type="compositionally biased region" description="Polar residues" evidence="1">
    <location>
        <begin position="195"/>
        <end position="205"/>
    </location>
</feature>
<dbReference type="Gene3D" id="1.10.4080.10">
    <property type="entry name" value="ADP-ribosylation/Crystallin J1"/>
    <property type="match status" value="1"/>
</dbReference>
<name>A0A5P2BXH8_STRVZ</name>
<evidence type="ECO:0008006" key="4">
    <source>
        <dbReference type="Google" id="ProtNLM"/>
    </source>
</evidence>
<feature type="region of interest" description="Disordered" evidence="1">
    <location>
        <begin position="172"/>
        <end position="205"/>
    </location>
</feature>
<accession>A0A5P2BXH8</accession>
<protein>
    <recommendedName>
        <fullName evidence="4">ADP-ribosylglycohydrolase family protein</fullName>
    </recommendedName>
</protein>
<dbReference type="Pfam" id="PF03747">
    <property type="entry name" value="ADP_ribosyl_GH"/>
    <property type="match status" value="1"/>
</dbReference>
<organism evidence="2 3">
    <name type="scientific">Streptomyces venezuelae</name>
    <dbReference type="NCBI Taxonomy" id="54571"/>
    <lineage>
        <taxon>Bacteria</taxon>
        <taxon>Bacillati</taxon>
        <taxon>Actinomycetota</taxon>
        <taxon>Actinomycetes</taxon>
        <taxon>Kitasatosporales</taxon>
        <taxon>Streptomycetaceae</taxon>
        <taxon>Streptomyces</taxon>
    </lineage>
</organism>
<dbReference type="InterPro" id="IPR005502">
    <property type="entry name" value="Ribosyl_crysJ1"/>
</dbReference>